<dbReference type="EMBL" id="AMZH03000557">
    <property type="protein sequence ID" value="RRT83127.1"/>
    <property type="molecule type" value="Genomic_DNA"/>
</dbReference>
<dbReference type="Proteomes" id="UP000287651">
    <property type="component" value="Unassembled WGS sequence"/>
</dbReference>
<evidence type="ECO:0000313" key="1">
    <source>
        <dbReference type="EMBL" id="RRT83127.1"/>
    </source>
</evidence>
<dbReference type="AlphaFoldDB" id="A0A427B3U1"/>
<protein>
    <submittedName>
        <fullName evidence="1">Uncharacterized protein</fullName>
    </submittedName>
</protein>
<gene>
    <name evidence="1" type="ORF">B296_00015448</name>
</gene>
<feature type="non-terminal residue" evidence="1">
    <location>
        <position position="1"/>
    </location>
</feature>
<accession>A0A427B3U1</accession>
<reference evidence="1 2" key="1">
    <citation type="journal article" date="2014" name="Agronomy (Basel)">
        <title>A Draft Genome Sequence for Ensete ventricosum, the Drought-Tolerant Tree Against Hunger.</title>
        <authorList>
            <person name="Harrison J."/>
            <person name="Moore K.A."/>
            <person name="Paszkiewicz K."/>
            <person name="Jones T."/>
            <person name="Grant M."/>
            <person name="Ambacheew D."/>
            <person name="Muzemil S."/>
            <person name="Studholme D.J."/>
        </authorList>
    </citation>
    <scope>NUCLEOTIDE SEQUENCE [LARGE SCALE GENOMIC DNA]</scope>
</reference>
<comment type="caution">
    <text evidence="1">The sequence shown here is derived from an EMBL/GenBank/DDBJ whole genome shotgun (WGS) entry which is preliminary data.</text>
</comment>
<organism evidence="1 2">
    <name type="scientific">Ensete ventricosum</name>
    <name type="common">Abyssinian banana</name>
    <name type="synonym">Musa ensete</name>
    <dbReference type="NCBI Taxonomy" id="4639"/>
    <lineage>
        <taxon>Eukaryota</taxon>
        <taxon>Viridiplantae</taxon>
        <taxon>Streptophyta</taxon>
        <taxon>Embryophyta</taxon>
        <taxon>Tracheophyta</taxon>
        <taxon>Spermatophyta</taxon>
        <taxon>Magnoliopsida</taxon>
        <taxon>Liliopsida</taxon>
        <taxon>Zingiberales</taxon>
        <taxon>Musaceae</taxon>
        <taxon>Ensete</taxon>
    </lineage>
</organism>
<sequence length="59" mass="6563">RIRPIAKGDLVLRRAEISDPGHTRGKLAPRWEGSYNVTQVVQDGTYTLSTTKGKTLPRT</sequence>
<name>A0A427B3U1_ENSVE</name>
<evidence type="ECO:0000313" key="2">
    <source>
        <dbReference type="Proteomes" id="UP000287651"/>
    </source>
</evidence>
<proteinExistence type="predicted"/>